<gene>
    <name evidence="2" type="ORF">NLU13_7413</name>
</gene>
<name>A0AA39L5S9_SARSR</name>
<feature type="region of interest" description="Disordered" evidence="1">
    <location>
        <begin position="171"/>
        <end position="230"/>
    </location>
</feature>
<feature type="compositionally biased region" description="Acidic residues" evidence="1">
    <location>
        <begin position="189"/>
        <end position="198"/>
    </location>
</feature>
<feature type="compositionally biased region" description="Acidic residues" evidence="1">
    <location>
        <begin position="152"/>
        <end position="164"/>
    </location>
</feature>
<sequence length="230" mass="26074">MLSFAPTPIFGAVASSPAPWNNRPAVSSPLSSSPIRASSPLSPLDKNTLFQRQTQSSPLQPPKFKFASRPSRPNPLVRKREEAQEARRTNFLQSVRRKAEDKAWQRRDIEGHFLKTSWLADRDQLARDAPTLTDADLEDAMAYGNEQLPREMDDELMEYGPPDDDLEAMLASYEQDASPSQRPKSPSFSDDDEYEDVFADFMSHEEPHHFRSISQPDPSDAMQLSQDMTF</sequence>
<evidence type="ECO:0000313" key="2">
    <source>
        <dbReference type="EMBL" id="KAK0384934.1"/>
    </source>
</evidence>
<feature type="compositionally biased region" description="Polar residues" evidence="1">
    <location>
        <begin position="212"/>
        <end position="230"/>
    </location>
</feature>
<protein>
    <submittedName>
        <fullName evidence="2">Uncharacterized protein</fullName>
    </submittedName>
</protein>
<comment type="caution">
    <text evidence="2">The sequence shown here is derived from an EMBL/GenBank/DDBJ whole genome shotgun (WGS) entry which is preliminary data.</text>
</comment>
<keyword evidence="3" id="KW-1185">Reference proteome</keyword>
<dbReference type="Proteomes" id="UP001175261">
    <property type="component" value="Unassembled WGS sequence"/>
</dbReference>
<feature type="region of interest" description="Disordered" evidence="1">
    <location>
        <begin position="13"/>
        <end position="103"/>
    </location>
</feature>
<feature type="compositionally biased region" description="Low complexity" evidence="1">
    <location>
        <begin position="27"/>
        <end position="44"/>
    </location>
</feature>
<proteinExistence type="predicted"/>
<organism evidence="2 3">
    <name type="scientific">Sarocladium strictum</name>
    <name type="common">Black bundle disease fungus</name>
    <name type="synonym">Acremonium strictum</name>
    <dbReference type="NCBI Taxonomy" id="5046"/>
    <lineage>
        <taxon>Eukaryota</taxon>
        <taxon>Fungi</taxon>
        <taxon>Dikarya</taxon>
        <taxon>Ascomycota</taxon>
        <taxon>Pezizomycotina</taxon>
        <taxon>Sordariomycetes</taxon>
        <taxon>Hypocreomycetidae</taxon>
        <taxon>Hypocreales</taxon>
        <taxon>Sarocladiaceae</taxon>
        <taxon>Sarocladium</taxon>
    </lineage>
</organism>
<accession>A0AA39L5S9</accession>
<feature type="compositionally biased region" description="Polar residues" evidence="1">
    <location>
        <begin position="48"/>
        <end position="58"/>
    </location>
</feature>
<feature type="compositionally biased region" description="Polar residues" evidence="1">
    <location>
        <begin position="175"/>
        <end position="188"/>
    </location>
</feature>
<feature type="region of interest" description="Disordered" evidence="1">
    <location>
        <begin position="145"/>
        <end position="164"/>
    </location>
</feature>
<reference evidence="2" key="1">
    <citation type="submission" date="2022-10" db="EMBL/GenBank/DDBJ databases">
        <title>Determination and structural analysis of whole genome sequence of Sarocladium strictum F4-1.</title>
        <authorList>
            <person name="Hu L."/>
            <person name="Jiang Y."/>
        </authorList>
    </citation>
    <scope>NUCLEOTIDE SEQUENCE</scope>
    <source>
        <strain evidence="2">F4-1</strain>
    </source>
</reference>
<evidence type="ECO:0000256" key="1">
    <source>
        <dbReference type="SAM" id="MobiDB-lite"/>
    </source>
</evidence>
<evidence type="ECO:0000313" key="3">
    <source>
        <dbReference type="Proteomes" id="UP001175261"/>
    </source>
</evidence>
<feature type="compositionally biased region" description="Basic and acidic residues" evidence="1">
    <location>
        <begin position="78"/>
        <end position="88"/>
    </location>
</feature>
<dbReference type="EMBL" id="JAPDFR010000007">
    <property type="protein sequence ID" value="KAK0384934.1"/>
    <property type="molecule type" value="Genomic_DNA"/>
</dbReference>
<dbReference type="AlphaFoldDB" id="A0AA39L5S9"/>